<gene>
    <name evidence="1" type="ORF">SAMN03080602_03182</name>
</gene>
<accession>A0A1X7KR03</accession>
<keyword evidence="2" id="KW-1185">Reference proteome</keyword>
<protein>
    <recommendedName>
        <fullName evidence="3">HprK-related kinase B</fullName>
    </recommendedName>
</protein>
<sequence>MKLIKEFSVAQRINVSVYGTVNSSCESFLKMIYHNFDNTIEAPKYHLKINVSDVIPKIKKTVELGKDAFYDENTLVLKSGHYFIRDSEKSLTVGIPTKVKRGRIPFKRTTPGRHITDEIIEPLLQLLLLNCNATFVHASSIYKDGKVDVLMGWRGTGKTNAILKDMSKNNIWSDDLAIIDNHGYVYPYLRPIRIYSYNIPLLDPEYISKHKLKFKRRITPPWQPVHYLPLSTETGVKSAPLNEFIYLNDRTSKKLAKDAKNIMLFEQIYFKDYQIMLEQAGVFKVKNKVGYIINEALKNAANLLK</sequence>
<dbReference type="AlphaFoldDB" id="A0A1X7KR03"/>
<proteinExistence type="predicted"/>
<dbReference type="Proteomes" id="UP000193420">
    <property type="component" value="Unassembled WGS sequence"/>
</dbReference>
<dbReference type="EMBL" id="FXAO01000007">
    <property type="protein sequence ID" value="SMG43632.1"/>
    <property type="molecule type" value="Genomic_DNA"/>
</dbReference>
<evidence type="ECO:0000313" key="2">
    <source>
        <dbReference type="Proteomes" id="UP000193420"/>
    </source>
</evidence>
<evidence type="ECO:0000313" key="1">
    <source>
        <dbReference type="EMBL" id="SMG43632.1"/>
    </source>
</evidence>
<evidence type="ECO:0008006" key="3">
    <source>
        <dbReference type="Google" id="ProtNLM"/>
    </source>
</evidence>
<dbReference type="OrthoDB" id="5430844at2"/>
<dbReference type="STRING" id="188872.SAMN03080602_03182"/>
<name>A0A1X7KR03_9FLAO</name>
<reference evidence="2" key="1">
    <citation type="submission" date="2017-04" db="EMBL/GenBank/DDBJ databases">
        <authorList>
            <person name="Varghese N."/>
            <person name="Submissions S."/>
        </authorList>
    </citation>
    <scope>NUCLEOTIDE SEQUENCE [LARGE SCALE GENOMIC DNA]</scope>
    <source>
        <strain evidence="2">DSM 19835</strain>
    </source>
</reference>
<dbReference type="RefSeq" id="WP_085499931.1">
    <property type="nucleotide sequence ID" value="NZ_FXAO01000007.1"/>
</dbReference>
<organism evidence="1 2">
    <name type="scientific">Arenibacter troitsensis</name>
    <dbReference type="NCBI Taxonomy" id="188872"/>
    <lineage>
        <taxon>Bacteria</taxon>
        <taxon>Pseudomonadati</taxon>
        <taxon>Bacteroidota</taxon>
        <taxon>Flavobacteriia</taxon>
        <taxon>Flavobacteriales</taxon>
        <taxon>Flavobacteriaceae</taxon>
        <taxon>Arenibacter</taxon>
    </lineage>
</organism>